<dbReference type="NCBIfam" id="TIGR03057">
    <property type="entry name" value="xxxLxxG_by_4"/>
    <property type="match status" value="8"/>
</dbReference>
<dbReference type="InterPro" id="IPR023908">
    <property type="entry name" value="xxxLxxG_rpt"/>
</dbReference>
<dbReference type="RefSeq" id="WP_188587394.1">
    <property type="nucleotide sequence ID" value="NZ_BMGC01000025.1"/>
</dbReference>
<dbReference type="InterPro" id="IPR017500">
    <property type="entry name" value="Phage_infect_YhgE_N"/>
</dbReference>
<feature type="transmembrane region" description="Helical" evidence="6">
    <location>
        <begin position="577"/>
        <end position="598"/>
    </location>
</feature>
<dbReference type="PANTHER" id="PTHR43077">
    <property type="entry name" value="TRANSPORT PERMEASE YVFS-RELATED"/>
    <property type="match status" value="1"/>
</dbReference>
<feature type="transmembrane region" description="Helical" evidence="6">
    <location>
        <begin position="549"/>
        <end position="570"/>
    </location>
</feature>
<proteinExistence type="predicted"/>
<evidence type="ECO:0000256" key="5">
    <source>
        <dbReference type="SAM" id="MobiDB-lite"/>
    </source>
</evidence>
<name>A0A916TDM1_9ACTN</name>
<feature type="transmembrane region" description="Helical" evidence="6">
    <location>
        <begin position="43"/>
        <end position="67"/>
    </location>
</feature>
<evidence type="ECO:0000256" key="4">
    <source>
        <dbReference type="ARBA" id="ARBA00023136"/>
    </source>
</evidence>
<dbReference type="NCBIfam" id="TIGR03061">
    <property type="entry name" value="pip_yhgE_Nterm"/>
    <property type="match status" value="1"/>
</dbReference>
<feature type="transmembrane region" description="Helical" evidence="6">
    <location>
        <begin position="477"/>
        <end position="498"/>
    </location>
</feature>
<accession>A0A916TDM1</accession>
<organism evidence="8 9">
    <name type="scientific">Gordonia jinhuaensis</name>
    <dbReference type="NCBI Taxonomy" id="1517702"/>
    <lineage>
        <taxon>Bacteria</taxon>
        <taxon>Bacillati</taxon>
        <taxon>Actinomycetota</taxon>
        <taxon>Actinomycetes</taxon>
        <taxon>Mycobacteriales</taxon>
        <taxon>Gordoniaceae</taxon>
        <taxon>Gordonia</taxon>
    </lineage>
</organism>
<reference evidence="8" key="2">
    <citation type="submission" date="2020-09" db="EMBL/GenBank/DDBJ databases">
        <authorList>
            <person name="Sun Q."/>
            <person name="Zhou Y."/>
        </authorList>
    </citation>
    <scope>NUCLEOTIDE SEQUENCE</scope>
    <source>
        <strain evidence="8">CGMCC 1.12827</strain>
    </source>
</reference>
<comment type="subcellular location">
    <subcellularLocation>
        <location evidence="1">Membrane</location>
        <topology evidence="1">Multi-pass membrane protein</topology>
    </subcellularLocation>
</comment>
<evidence type="ECO:0000256" key="3">
    <source>
        <dbReference type="ARBA" id="ARBA00022989"/>
    </source>
</evidence>
<reference evidence="8" key="1">
    <citation type="journal article" date="2014" name="Int. J. Syst. Evol. Microbiol.">
        <title>Complete genome sequence of Corynebacterium casei LMG S-19264T (=DSM 44701T), isolated from a smear-ripened cheese.</title>
        <authorList>
            <consortium name="US DOE Joint Genome Institute (JGI-PGF)"/>
            <person name="Walter F."/>
            <person name="Albersmeier A."/>
            <person name="Kalinowski J."/>
            <person name="Ruckert C."/>
        </authorList>
    </citation>
    <scope>NUCLEOTIDE SEQUENCE</scope>
    <source>
        <strain evidence="8">CGMCC 1.12827</strain>
    </source>
</reference>
<dbReference type="GO" id="GO:0140359">
    <property type="term" value="F:ABC-type transporter activity"/>
    <property type="evidence" value="ECO:0007669"/>
    <property type="project" value="InterPro"/>
</dbReference>
<gene>
    <name evidence="8" type="ORF">GCM10011489_30010</name>
</gene>
<evidence type="ECO:0000259" key="7">
    <source>
        <dbReference type="Pfam" id="PF12698"/>
    </source>
</evidence>
<feature type="transmembrane region" description="Helical" evidence="6">
    <location>
        <begin position="518"/>
        <end position="543"/>
    </location>
</feature>
<comment type="caution">
    <text evidence="8">The sequence shown here is derived from an EMBL/GenBank/DDBJ whole genome shotgun (WGS) entry which is preliminary data.</text>
</comment>
<dbReference type="Pfam" id="PF12698">
    <property type="entry name" value="ABC2_membrane_3"/>
    <property type="match status" value="1"/>
</dbReference>
<evidence type="ECO:0000256" key="1">
    <source>
        <dbReference type="ARBA" id="ARBA00004141"/>
    </source>
</evidence>
<protein>
    <recommendedName>
        <fullName evidence="7">ABC-2 type transporter transmembrane domain-containing protein</fullName>
    </recommendedName>
</protein>
<dbReference type="InterPro" id="IPR013525">
    <property type="entry name" value="ABC2_TM"/>
</dbReference>
<feature type="region of interest" description="Disordered" evidence="5">
    <location>
        <begin position="1"/>
        <end position="29"/>
    </location>
</feature>
<evidence type="ECO:0000256" key="2">
    <source>
        <dbReference type="ARBA" id="ARBA00022692"/>
    </source>
</evidence>
<keyword evidence="4 6" id="KW-0472">Membrane</keyword>
<dbReference type="PANTHER" id="PTHR43077:SF5">
    <property type="entry name" value="PHAGE INFECTION PROTEIN"/>
    <property type="match status" value="1"/>
</dbReference>
<keyword evidence="9" id="KW-1185">Reference proteome</keyword>
<evidence type="ECO:0000313" key="8">
    <source>
        <dbReference type="EMBL" id="GGB40428.1"/>
    </source>
</evidence>
<dbReference type="Proteomes" id="UP000621454">
    <property type="component" value="Unassembled WGS sequence"/>
</dbReference>
<dbReference type="AlphaFoldDB" id="A0A916TDM1"/>
<feature type="transmembrane region" description="Helical" evidence="6">
    <location>
        <begin position="634"/>
        <end position="655"/>
    </location>
</feature>
<keyword evidence="3 6" id="KW-1133">Transmembrane helix</keyword>
<keyword evidence="2 6" id="KW-0812">Transmembrane</keyword>
<evidence type="ECO:0000313" key="9">
    <source>
        <dbReference type="Proteomes" id="UP000621454"/>
    </source>
</evidence>
<dbReference type="EMBL" id="BMGC01000025">
    <property type="protein sequence ID" value="GGB40428.1"/>
    <property type="molecule type" value="Genomic_DNA"/>
</dbReference>
<feature type="region of interest" description="Disordered" evidence="5">
    <location>
        <begin position="671"/>
        <end position="708"/>
    </location>
</feature>
<dbReference type="Gene3D" id="3.40.1710.10">
    <property type="entry name" value="abc type-2 transporter like domain"/>
    <property type="match status" value="1"/>
</dbReference>
<dbReference type="GO" id="GO:0016020">
    <property type="term" value="C:membrane"/>
    <property type="evidence" value="ECO:0007669"/>
    <property type="project" value="UniProtKB-SubCell"/>
</dbReference>
<evidence type="ECO:0000256" key="6">
    <source>
        <dbReference type="SAM" id="Phobius"/>
    </source>
</evidence>
<dbReference type="InterPro" id="IPR051328">
    <property type="entry name" value="T7SS_ABC-Transporter"/>
</dbReference>
<sequence length="708" mass="72897">MTNSTDDTVEMAAVPGDQSPPQASGPGRRGLAARLGALPRSRVFQTAAVLILVLPTAFAAVYMWIMWDPTNYLKSIPVAVANEDAGGVSDGKYENLGDEILTSLTSTGELQFHKVSPTEATRGLQEGRYAFSMVIPKDFSTRIYSVTDTRPTPAKINVYYNDFNGTLGPATANGVIAQAQQQIQATISQSYAQEVLGGLNQLGGGLKDAAKGSGQLKDGTGQLRSGAGELGDGIGQVSDGVNQLKDGSGQLATGTSQLSTGADQLVDGTKQLGAGAVQIRDGVGSIIDPLLTELAPVSASAATLKPALAALAASPDPTVASAAKSLADLVDQIDAKDPNGVVGQLGQLRDGTAELARQLTDPKADYLSGVLQLADGAHQVNDGARQLDDGVGQLQQGMPQLADGSRQLTDGISQVDDGTGQLNSGLADGAKQAPDVTDIPASSSMFATPMSMDVINQEPSQVLVNPDDQTKKKISRGAGPVIVVLGSFLLAIIAWAVISPQMMPAAGSARRRALIGTLRAAGVAVVVGAVFGVVLAVAGASFGWSPGNWAPMIGVVALVGVTASLLAQCMTALFGRVFGSLIAFALYMYGIFVCGSIFPPGTIPPAFRPFKDLSPMTYAQRAITRTHLTLFDTMFWVSFAALLGFCVIAMALGFAARYVQALSAQGAFAGARRDGSGNDNDSDSDVGRSSRGWNPFSRGGAAMGGGAA</sequence>
<feature type="domain" description="ABC-2 type transporter transmembrane" evidence="7">
    <location>
        <begin position="50"/>
        <end position="189"/>
    </location>
</feature>